<evidence type="ECO:0000256" key="1">
    <source>
        <dbReference type="NCBIfam" id="TIGR03369"/>
    </source>
</evidence>
<evidence type="ECO:0000313" key="4">
    <source>
        <dbReference type="Proteomes" id="UP000199120"/>
    </source>
</evidence>
<dbReference type="NCBIfam" id="TIGR03369">
    <property type="entry name" value="cellulose_bcsE"/>
    <property type="match status" value="1"/>
</dbReference>
<protein>
    <recommendedName>
        <fullName evidence="1">Cellulose biosynthesis protein BcsE</fullName>
    </recommendedName>
</protein>
<dbReference type="GO" id="GO:0035438">
    <property type="term" value="F:cyclic-di-GMP binding"/>
    <property type="evidence" value="ECO:0007669"/>
    <property type="project" value="InterPro"/>
</dbReference>
<dbReference type="InterPro" id="IPR017745">
    <property type="entry name" value="BcsE"/>
</dbReference>
<dbReference type="OrthoDB" id="5840260at2"/>
<proteinExistence type="predicted"/>
<feature type="compositionally biased region" description="Low complexity" evidence="2">
    <location>
        <begin position="573"/>
        <end position="586"/>
    </location>
</feature>
<dbReference type="STRING" id="416943.SAMN05445871_3862"/>
<dbReference type="Pfam" id="PF10995">
    <property type="entry name" value="CBP_BcsE"/>
    <property type="match status" value="1"/>
</dbReference>
<gene>
    <name evidence="3" type="ORF">SAMN05192542_104316</name>
</gene>
<evidence type="ECO:0000313" key="3">
    <source>
        <dbReference type="EMBL" id="SEK97146.1"/>
    </source>
</evidence>
<feature type="compositionally biased region" description="Low complexity" evidence="2">
    <location>
        <begin position="535"/>
        <end position="562"/>
    </location>
</feature>
<dbReference type="AlphaFoldDB" id="A0A1H7LE73"/>
<dbReference type="RefSeq" id="WP_090547831.1">
    <property type="nucleotide sequence ID" value="NZ_FNSR01000002.1"/>
</dbReference>
<sequence>MNAANRAPDRAPRPTLLGRMHARPSLVIEGLPPALAALSSGRVYVVYAGASPARDALFWKTAAAALKGPVNVLSSRDSGAIADLLRANGVDIDMPGAVHAKANICTVAPLPDRDGAEVLIEALNALAQQCAEPASEFLIEGPDTFFAWHDAKALARQGAQLASWCAQRGYGVLLTLAVPSPESGDAAAAPEPALTEFHARFAGAAQLLQESGQYTWEVAFWRGREAAAASSVVLPLRFSPDDYRLIVAGDTPGATATAGLLAPDENRVLVSRDAVVRERVIPAHWQVLDDNDAAVAAAEHAVAATVLLGYGGATQLEKLAEQVYTLRRRSGQALKIAVREDNVAMRYESVMRNLGVNLVIPLGTPISRVEGMIDDIQGQLFSRPLPADYMSALSAVLHSSEMGYVSTPRFIELVREAVDRARAIHLPNVLLRLPLLAEVAHVDALQACQMRRAGDLCTACGDSIYTFFFACRLAEVTTVFQRVFRLPAGDLFSGELRCGDYDSINAMLDTLEREMTDEPPLDYTSWLAQHRPADEPAAPMPADTATAAAPATTEPFTTASAADVRNRTPSIKAPEPAETTTAAAQRKAEAAAAAAALRDATAPRALPKPASLPFKALG</sequence>
<evidence type="ECO:0000256" key="2">
    <source>
        <dbReference type="SAM" id="MobiDB-lite"/>
    </source>
</evidence>
<dbReference type="EMBL" id="FOAJ01000004">
    <property type="protein sequence ID" value="SEK97146.1"/>
    <property type="molecule type" value="Genomic_DNA"/>
</dbReference>
<feature type="region of interest" description="Disordered" evidence="2">
    <location>
        <begin position="598"/>
        <end position="618"/>
    </location>
</feature>
<organism evidence="3 4">
    <name type="scientific">Paraburkholderia caballeronis</name>
    <dbReference type="NCBI Taxonomy" id="416943"/>
    <lineage>
        <taxon>Bacteria</taxon>
        <taxon>Pseudomonadati</taxon>
        <taxon>Pseudomonadota</taxon>
        <taxon>Betaproteobacteria</taxon>
        <taxon>Burkholderiales</taxon>
        <taxon>Burkholderiaceae</taxon>
        <taxon>Paraburkholderia</taxon>
    </lineage>
</organism>
<reference evidence="4" key="1">
    <citation type="submission" date="2016-10" db="EMBL/GenBank/DDBJ databases">
        <authorList>
            <person name="Varghese N."/>
            <person name="Submissions S."/>
        </authorList>
    </citation>
    <scope>NUCLEOTIDE SEQUENCE [LARGE SCALE GENOMIC DNA]</scope>
    <source>
        <strain evidence="4">LMG 26416</strain>
    </source>
</reference>
<dbReference type="Proteomes" id="UP000199120">
    <property type="component" value="Unassembled WGS sequence"/>
</dbReference>
<keyword evidence="4" id="KW-1185">Reference proteome</keyword>
<name>A0A1H7LE73_9BURK</name>
<accession>A0A1H7LE73</accession>
<feature type="region of interest" description="Disordered" evidence="2">
    <location>
        <begin position="533"/>
        <end position="586"/>
    </location>
</feature>